<comment type="caution">
    <text evidence="2">The sequence shown here is derived from an EMBL/GenBank/DDBJ whole genome shotgun (WGS) entry which is preliminary data.</text>
</comment>
<dbReference type="VEuPathDB" id="GiardiaDB:QR46_0441"/>
<dbReference type="OrthoDB" id="10256763at2759"/>
<sequence length="359" mass="40216">VANEATAYSITRDLVDSYSAMVDIETAIKSRYRLRLERILAEYKKRCINPDDYEFQIAIVNGQAVYTLIERRRQIVKTTVRDQVFKTSERRQHTKRPAATLVHQQLQTSPVEPSPPSHDAPADALSVSDLPREPSAARSRRRSSSVTYRLHLAEASESDLTYTALFNSKYNNPAFKLSPAASPSNGMSDDEASQHLDFPAVTLPSSQLTTAHTSKLHHIEFTLPTVRCESISEHIESSISDDCNMVPSPTTFLRFNKLNKSNIRSTYPSATTIYKERKHQFSVYGSDRSVSCHPRRAVASLSKVFPQAVFPSPGPYNPISQKLKKKRIDEPGLNVILVSNPVRRFIPESSKSRPSASSP</sequence>
<evidence type="ECO:0000313" key="3">
    <source>
        <dbReference type="Proteomes" id="UP000018040"/>
    </source>
</evidence>
<dbReference type="VEuPathDB" id="GiardiaDB:QR46_0442"/>
<dbReference type="VEuPathDB" id="GiardiaDB:GL50803_0021367"/>
<protein>
    <submittedName>
        <fullName evidence="2">Uncharacterized protein</fullName>
    </submittedName>
</protein>
<reference evidence="3" key="1">
    <citation type="submission" date="2012-02" db="EMBL/GenBank/DDBJ databases">
        <title>Genome sequencing of Giardia lamblia Genotypes A2 and B isolates (DH and GS) and comparative analysis with the genomes of Genotypes A1 and E (WB and Pig).</title>
        <authorList>
            <person name="Adam R."/>
            <person name="Dahlstrom E."/>
            <person name="Martens C."/>
            <person name="Bruno D."/>
            <person name="Barbian K."/>
            <person name="Porcella S.F."/>
            <person name="Nash T."/>
        </authorList>
    </citation>
    <scope>NUCLEOTIDE SEQUENCE</scope>
    <source>
        <strain evidence="3">GS</strain>
    </source>
</reference>
<dbReference type="VEuPathDB" id="GiardiaDB:DHA2_150179"/>
<name>V6U715_GIAIN</name>
<dbReference type="VEuPathDB" id="GiardiaDB:GL50581_839"/>
<reference evidence="2 3" key="2">
    <citation type="journal article" date="2013" name="Genome Biol. Evol.">
        <title>Genome sequencing of Giardia lamblia genotypes A2 and B isolates (DH and GS) and comparative analysis with the genomes of genotypes A1 and E (WB and Pig).</title>
        <authorList>
            <person name="Adam R.D."/>
            <person name="Dahlstrom E.W."/>
            <person name="Martens C.A."/>
            <person name="Bruno D.P."/>
            <person name="Barbian K.D."/>
            <person name="Ricklefs S.M."/>
            <person name="Hernandez M.M."/>
            <person name="Narla N.P."/>
            <person name="Patel R.B."/>
            <person name="Porcella S.F."/>
            <person name="Nash T.E."/>
        </authorList>
    </citation>
    <scope>NUCLEOTIDE SEQUENCE [LARGE SCALE GENOMIC DNA]</scope>
    <source>
        <strain evidence="2 3">GS</strain>
    </source>
</reference>
<accession>V6U715</accession>
<evidence type="ECO:0000256" key="1">
    <source>
        <dbReference type="SAM" id="MobiDB-lite"/>
    </source>
</evidence>
<dbReference type="Proteomes" id="UP000018040">
    <property type="component" value="Unassembled WGS sequence"/>
</dbReference>
<dbReference type="EMBL" id="AHHH01000011">
    <property type="protein sequence ID" value="ESU45105.1"/>
    <property type="molecule type" value="Genomic_DNA"/>
</dbReference>
<gene>
    <name evidence="2" type="ORF">GSB_150816</name>
</gene>
<organism evidence="2 3">
    <name type="scientific">Giardia intestinalis</name>
    <name type="common">Giardia lamblia</name>
    <dbReference type="NCBI Taxonomy" id="5741"/>
    <lineage>
        <taxon>Eukaryota</taxon>
        <taxon>Metamonada</taxon>
        <taxon>Diplomonadida</taxon>
        <taxon>Hexamitidae</taxon>
        <taxon>Giardiinae</taxon>
        <taxon>Giardia</taxon>
    </lineage>
</organism>
<dbReference type="AlphaFoldDB" id="V6U715"/>
<proteinExistence type="predicted"/>
<feature type="compositionally biased region" description="Polar residues" evidence="1">
    <location>
        <begin position="102"/>
        <end position="111"/>
    </location>
</feature>
<feature type="region of interest" description="Disordered" evidence="1">
    <location>
        <begin position="86"/>
        <end position="146"/>
    </location>
</feature>
<evidence type="ECO:0000313" key="2">
    <source>
        <dbReference type="EMBL" id="ESU45105.1"/>
    </source>
</evidence>
<feature type="non-terminal residue" evidence="2">
    <location>
        <position position="1"/>
    </location>
</feature>